<dbReference type="EMBL" id="RWGY01000051">
    <property type="protein sequence ID" value="TVU04868.1"/>
    <property type="molecule type" value="Genomic_DNA"/>
</dbReference>
<protein>
    <submittedName>
        <fullName evidence="2">Uncharacterized protein</fullName>
    </submittedName>
</protein>
<dbReference type="AlphaFoldDB" id="A0A5J9T1Y6"/>
<name>A0A5J9T1Y6_9POAL</name>
<keyword evidence="3" id="KW-1185">Reference proteome</keyword>
<evidence type="ECO:0000313" key="3">
    <source>
        <dbReference type="Proteomes" id="UP000324897"/>
    </source>
</evidence>
<reference evidence="2 3" key="1">
    <citation type="journal article" date="2019" name="Sci. Rep.">
        <title>A high-quality genome of Eragrostis curvula grass provides insights into Poaceae evolution and supports new strategies to enhance forage quality.</title>
        <authorList>
            <person name="Carballo J."/>
            <person name="Santos B.A.C.M."/>
            <person name="Zappacosta D."/>
            <person name="Garbus I."/>
            <person name="Selva J.P."/>
            <person name="Gallo C.A."/>
            <person name="Diaz A."/>
            <person name="Albertini E."/>
            <person name="Caccamo M."/>
            <person name="Echenique V."/>
        </authorList>
    </citation>
    <scope>NUCLEOTIDE SEQUENCE [LARGE SCALE GENOMIC DNA]</scope>
    <source>
        <strain evidence="3">cv. Victoria</strain>
        <tissue evidence="2">Leaf</tissue>
    </source>
</reference>
<comment type="caution">
    <text evidence="2">The sequence shown here is derived from an EMBL/GenBank/DDBJ whole genome shotgun (WGS) entry which is preliminary data.</text>
</comment>
<feature type="region of interest" description="Disordered" evidence="1">
    <location>
        <begin position="1"/>
        <end position="35"/>
    </location>
</feature>
<organism evidence="2 3">
    <name type="scientific">Eragrostis curvula</name>
    <name type="common">weeping love grass</name>
    <dbReference type="NCBI Taxonomy" id="38414"/>
    <lineage>
        <taxon>Eukaryota</taxon>
        <taxon>Viridiplantae</taxon>
        <taxon>Streptophyta</taxon>
        <taxon>Embryophyta</taxon>
        <taxon>Tracheophyta</taxon>
        <taxon>Spermatophyta</taxon>
        <taxon>Magnoliopsida</taxon>
        <taxon>Liliopsida</taxon>
        <taxon>Poales</taxon>
        <taxon>Poaceae</taxon>
        <taxon>PACMAD clade</taxon>
        <taxon>Chloridoideae</taxon>
        <taxon>Eragrostideae</taxon>
        <taxon>Eragrostidinae</taxon>
        <taxon>Eragrostis</taxon>
    </lineage>
</organism>
<dbReference type="Gramene" id="TVU04868">
    <property type="protein sequence ID" value="TVU04868"/>
    <property type="gene ID" value="EJB05_48006"/>
</dbReference>
<evidence type="ECO:0000313" key="2">
    <source>
        <dbReference type="EMBL" id="TVU04868.1"/>
    </source>
</evidence>
<dbReference type="Proteomes" id="UP000324897">
    <property type="component" value="Unassembled WGS sequence"/>
</dbReference>
<sequence>MRAQQSRSAAPTTTPRRAAAAPPTKVSDSTHGPDGLLGGIPFFLGGTRRFMKTRFGKTRLHTLETRFEKTGSTPPQPGPGTLQQQHRAASPSPSTHARQISVSLWSAHWYDHGAGVRPAAVVRHLRHLRRAPPPSRRTSLPCGCSAASAMVSGRRQQRGCARKPPVVHAAAAAQLYA</sequence>
<feature type="region of interest" description="Disordered" evidence="1">
    <location>
        <begin position="67"/>
        <end position="95"/>
    </location>
</feature>
<gene>
    <name evidence="2" type="ORF">EJB05_48006</name>
</gene>
<accession>A0A5J9T1Y6</accession>
<evidence type="ECO:0000256" key="1">
    <source>
        <dbReference type="SAM" id="MobiDB-lite"/>
    </source>
</evidence>
<feature type="compositionally biased region" description="Low complexity" evidence="1">
    <location>
        <begin position="9"/>
        <end position="24"/>
    </location>
</feature>
<proteinExistence type="predicted"/>